<sequence length="362" mass="38060">MGPGRRLGVSLDRRQKGTIHMAAAPRSGSSRGNSGKKGPLKGTGGLGRKALEGKGPTPKAEDRVYHKAHRAKQLSERSSVKNAGRSGGRNTRSRHADETVAGRNSVVEALRAAIPAKALHVATRIEMDERVREALKLAAERGVPVMENSKPELDRMTDDAVHQGLVLQVPPYEYADAPTLARQTMEKWEKGYLTAPPLFIALDSITDPRNLGAIIRSASAFSAHGVVVPARRSAGVTATAWKTSAGAAVRVPVAQAGNLNTLLQDFKKLGIFVLGLDGGGDRSLPGLPLATDPVCLVVGSEGKGLSRLVRENCDQIISIPIASDMESLNASMAVGISLYEIAVQRAGSRPGETAEGGPGGQS</sequence>
<dbReference type="InterPro" id="IPR004441">
    <property type="entry name" value="rRNA_MeTrfase_TrmH"/>
</dbReference>
<dbReference type="InterPro" id="IPR029028">
    <property type="entry name" value="Alpha/beta_knot_MTases"/>
</dbReference>
<keyword evidence="7" id="KW-1185">Reference proteome</keyword>
<feature type="compositionally biased region" description="Low complexity" evidence="4">
    <location>
        <begin position="26"/>
        <end position="37"/>
    </location>
</feature>
<dbReference type="CDD" id="cd18103">
    <property type="entry name" value="SpoU-like_RlmB"/>
    <property type="match status" value="1"/>
</dbReference>
<dbReference type="SMART" id="SM00967">
    <property type="entry name" value="SpoU_sub_bind"/>
    <property type="match status" value="1"/>
</dbReference>
<keyword evidence="2" id="KW-0489">Methyltransferase</keyword>
<dbReference type="PANTHER" id="PTHR46429:SF1">
    <property type="entry name" value="23S RRNA (GUANOSINE-2'-O-)-METHYLTRANSFERASE RLMB"/>
    <property type="match status" value="1"/>
</dbReference>
<feature type="region of interest" description="Disordered" evidence="4">
    <location>
        <begin position="1"/>
        <end position="101"/>
    </location>
</feature>
<dbReference type="Pfam" id="PF08032">
    <property type="entry name" value="SpoU_sub_bind"/>
    <property type="match status" value="1"/>
</dbReference>
<dbReference type="PANTHER" id="PTHR46429">
    <property type="entry name" value="23S RRNA (GUANOSINE-2'-O-)-METHYLTRANSFERASE RLMB"/>
    <property type="match status" value="1"/>
</dbReference>
<dbReference type="Gene3D" id="3.40.1280.10">
    <property type="match status" value="1"/>
</dbReference>
<evidence type="ECO:0000256" key="1">
    <source>
        <dbReference type="ARBA" id="ARBA00007228"/>
    </source>
</evidence>
<dbReference type="InterPro" id="IPR001537">
    <property type="entry name" value="SpoU_MeTrfase"/>
</dbReference>
<evidence type="ECO:0000259" key="5">
    <source>
        <dbReference type="SMART" id="SM00967"/>
    </source>
</evidence>
<dbReference type="Pfam" id="PF00588">
    <property type="entry name" value="SpoU_methylase"/>
    <property type="match status" value="1"/>
</dbReference>
<evidence type="ECO:0000313" key="7">
    <source>
        <dbReference type="Proteomes" id="UP000642509"/>
    </source>
</evidence>
<accession>A0ABQ2LXZ4</accession>
<evidence type="ECO:0000256" key="4">
    <source>
        <dbReference type="SAM" id="MobiDB-lite"/>
    </source>
</evidence>
<dbReference type="SUPFAM" id="SSF75217">
    <property type="entry name" value="alpha/beta knot"/>
    <property type="match status" value="1"/>
</dbReference>
<proteinExistence type="inferred from homology"/>
<dbReference type="InterPro" id="IPR029026">
    <property type="entry name" value="tRNA_m1G_MTases_N"/>
</dbReference>
<comment type="similarity">
    <text evidence="1">Belongs to the class IV-like SAM-binding methyltransferase superfamily. RNA methyltransferase TrmH family.</text>
</comment>
<organism evidence="6 7">
    <name type="scientific">Citricoccus zhacaiensis</name>
    <dbReference type="NCBI Taxonomy" id="489142"/>
    <lineage>
        <taxon>Bacteria</taxon>
        <taxon>Bacillati</taxon>
        <taxon>Actinomycetota</taxon>
        <taxon>Actinomycetes</taxon>
        <taxon>Micrococcales</taxon>
        <taxon>Micrococcaceae</taxon>
        <taxon>Citricoccus</taxon>
    </lineage>
</organism>
<dbReference type="NCBIfam" id="TIGR00186">
    <property type="entry name" value="rRNA_methyl_3"/>
    <property type="match status" value="1"/>
</dbReference>
<evidence type="ECO:0000256" key="2">
    <source>
        <dbReference type="ARBA" id="ARBA00022603"/>
    </source>
</evidence>
<name>A0ABQ2LXZ4_9MICC</name>
<reference evidence="7" key="1">
    <citation type="journal article" date="2019" name="Int. J. Syst. Evol. Microbiol.">
        <title>The Global Catalogue of Microorganisms (GCM) 10K type strain sequencing project: providing services to taxonomists for standard genome sequencing and annotation.</title>
        <authorList>
            <consortium name="The Broad Institute Genomics Platform"/>
            <consortium name="The Broad Institute Genome Sequencing Center for Infectious Disease"/>
            <person name="Wu L."/>
            <person name="Ma J."/>
        </authorList>
    </citation>
    <scope>NUCLEOTIDE SEQUENCE [LARGE SCALE GENOMIC DNA]</scope>
    <source>
        <strain evidence="7">CGMCC 1.7064</strain>
    </source>
</reference>
<dbReference type="InterPro" id="IPR013123">
    <property type="entry name" value="SpoU_subst-bd"/>
</dbReference>
<comment type="caution">
    <text evidence="6">The sequence shown here is derived from an EMBL/GenBank/DDBJ whole genome shotgun (WGS) entry which is preliminary data.</text>
</comment>
<evidence type="ECO:0000256" key="3">
    <source>
        <dbReference type="ARBA" id="ARBA00022679"/>
    </source>
</evidence>
<feature type="domain" description="RNA 2-O ribose methyltransferase substrate binding" evidence="5">
    <location>
        <begin position="99"/>
        <end position="175"/>
    </location>
</feature>
<dbReference type="Proteomes" id="UP000642509">
    <property type="component" value="Unassembled WGS sequence"/>
</dbReference>
<gene>
    <name evidence="6" type="ORF">GCM10010977_14640</name>
</gene>
<dbReference type="InterPro" id="IPR029064">
    <property type="entry name" value="Ribosomal_eL30-like_sf"/>
</dbReference>
<dbReference type="Gene3D" id="3.30.1330.30">
    <property type="match status" value="1"/>
</dbReference>
<keyword evidence="3" id="KW-0808">Transferase</keyword>
<protein>
    <submittedName>
        <fullName evidence="6">23S rRNA (Guanosine(2251)-2'-O)-methyltransferase RlmB</fullName>
    </submittedName>
</protein>
<dbReference type="EMBL" id="BMLQ01000003">
    <property type="protein sequence ID" value="GGO44372.1"/>
    <property type="molecule type" value="Genomic_DNA"/>
</dbReference>
<evidence type="ECO:0000313" key="6">
    <source>
        <dbReference type="EMBL" id="GGO44372.1"/>
    </source>
</evidence>
<dbReference type="SUPFAM" id="SSF55315">
    <property type="entry name" value="L30e-like"/>
    <property type="match status" value="1"/>
</dbReference>